<protein>
    <submittedName>
        <fullName evidence="2">Phage holin family protein</fullName>
    </submittedName>
</protein>
<dbReference type="AlphaFoldDB" id="A0A3L8P6T9"/>
<keyword evidence="1" id="KW-0472">Membrane</keyword>
<feature type="transmembrane region" description="Helical" evidence="1">
    <location>
        <begin position="57"/>
        <end position="86"/>
    </location>
</feature>
<keyword evidence="1" id="KW-1133">Transmembrane helix</keyword>
<reference evidence="2 3" key="1">
    <citation type="submission" date="2018-10" db="EMBL/GenBank/DDBJ databases">
        <title>Marmoricola sp. 4Q3S-7 whole genome shotgun sequence.</title>
        <authorList>
            <person name="Li F."/>
        </authorList>
    </citation>
    <scope>NUCLEOTIDE SEQUENCE [LARGE SCALE GENOMIC DNA]</scope>
    <source>
        <strain evidence="2 3">4Q3S-7</strain>
    </source>
</reference>
<evidence type="ECO:0000313" key="2">
    <source>
        <dbReference type="EMBL" id="RLV50349.1"/>
    </source>
</evidence>
<gene>
    <name evidence="2" type="ORF">D9V37_04670</name>
</gene>
<accession>A0A3L8P6T9</accession>
<dbReference type="Pfam" id="PF07332">
    <property type="entry name" value="Phage_holin_3_6"/>
    <property type="match status" value="1"/>
</dbReference>
<organism evidence="2 3">
    <name type="scientific">Nocardioides mangrovicus</name>
    <dbReference type="NCBI Taxonomy" id="2478913"/>
    <lineage>
        <taxon>Bacteria</taxon>
        <taxon>Bacillati</taxon>
        <taxon>Actinomycetota</taxon>
        <taxon>Actinomycetes</taxon>
        <taxon>Propionibacteriales</taxon>
        <taxon>Nocardioidaceae</taxon>
        <taxon>Nocardioides</taxon>
    </lineage>
</organism>
<keyword evidence="1" id="KW-0812">Transmembrane</keyword>
<dbReference type="InterPro" id="IPR009937">
    <property type="entry name" value="Phage_holin_3_6"/>
</dbReference>
<dbReference type="Proteomes" id="UP000281708">
    <property type="component" value="Unassembled WGS sequence"/>
</dbReference>
<proteinExistence type="predicted"/>
<feature type="transmembrane region" description="Helical" evidence="1">
    <location>
        <begin position="92"/>
        <end position="113"/>
    </location>
</feature>
<dbReference type="RefSeq" id="WP_121805004.1">
    <property type="nucleotide sequence ID" value="NZ_RDBE01000002.1"/>
</dbReference>
<keyword evidence="3" id="KW-1185">Reference proteome</keyword>
<dbReference type="OrthoDB" id="4870234at2"/>
<evidence type="ECO:0000256" key="1">
    <source>
        <dbReference type="SAM" id="Phobius"/>
    </source>
</evidence>
<comment type="caution">
    <text evidence="2">The sequence shown here is derived from an EMBL/GenBank/DDBJ whole genome shotgun (WGS) entry which is preliminary data.</text>
</comment>
<evidence type="ECO:0000313" key="3">
    <source>
        <dbReference type="Proteomes" id="UP000281708"/>
    </source>
</evidence>
<sequence>MSGATPPGEAATTAAGTSAADASTGELISRLSEQSAQLVRYELQLAQAEMTQKAKRLGVGAGLFGTAGLIALYGVGALIATAIAALALVVDVWLAALIVTVVLFAVAGVAALVGKRQVAEGTPVAPEQTIDSVKQDIETVKGAGR</sequence>
<name>A0A3L8P6T9_9ACTN</name>
<dbReference type="EMBL" id="RDBE01000002">
    <property type="protein sequence ID" value="RLV50349.1"/>
    <property type="molecule type" value="Genomic_DNA"/>
</dbReference>